<dbReference type="CDD" id="cd22758">
    <property type="entry name" value="OTU_232R-like"/>
    <property type="match status" value="1"/>
</dbReference>
<dbReference type="PROSITE" id="PS50802">
    <property type="entry name" value="OTU"/>
    <property type="match status" value="1"/>
</dbReference>
<dbReference type="PROSITE" id="PS51145">
    <property type="entry name" value="ZU5"/>
    <property type="match status" value="1"/>
</dbReference>
<dbReference type="Proteomes" id="UP001159405">
    <property type="component" value="Unassembled WGS sequence"/>
</dbReference>
<dbReference type="Gene3D" id="3.90.70.80">
    <property type="match status" value="1"/>
</dbReference>
<dbReference type="Gene3D" id="2.60.220.30">
    <property type="match status" value="1"/>
</dbReference>
<dbReference type="Gene3D" id="3.80.10.10">
    <property type="entry name" value="Ribonuclease Inhibitor"/>
    <property type="match status" value="3"/>
</dbReference>
<proteinExistence type="predicted"/>
<dbReference type="SUPFAM" id="SSF54001">
    <property type="entry name" value="Cysteine proteinases"/>
    <property type="match status" value="1"/>
</dbReference>
<accession>A0ABN8Q910</accession>
<sequence>LPSEIGDLKELRRLDVNYNQLVSLPTSVQKLSQLEELYLYGNKFTELPSEIGDLKELLSLDVSYNQLISLPTSVQRLSQLEELYLSDNKLTELPSEIGDLKKLRRLGVSDNQLVSLPTSIQKLNQLEVLQLYHNKLTELPSGIGDLKKLRRLDVSNNQLVSLPTSIQKLNQLEVLQLYHNRLTELPSGIGDLKKLKRLYVSYNQLASLPTSIQKLNQLEELYLSDNKLTELPSEIGDLKELRDLDVSINQLLVSLPTSIQKLNQLGELHLNGNKLTELPSEIGDLTELRRLYVNIEDERPTDKDIPDLLFPVAQADINECSTYAVVCRLKSSPPYTITSTGGLFIHPDYPGVTVTIPENAVAPESPFTLELKVQEVTNEEFEEEGVFLGPILRIKCFEVIQFFRPVTIQLPVSLQDRQDFNPDPTKCHVRVLFLNCEEEKKEWTELTDLVKPAQFDGSFVRIQVQRFSGYSYLLDLWKENSSVKGLGIIGYMNRLISKPCRPASFFAYFRPDSPEILRLICCHTHLTNRVIQDLEKRDITYVDGSSMQDMIPREDKAFVFVSGGICPFDHENVNDVYLRLLEDEFQTELRVRVVENEDPAKIEFHNTSTTTGGKKPPEKLIFGDLRQMRQEAWKETDKTELSENLKSMALENGLVISDNQGKGNCMFFALSEQLDHVKGIKLSHSKLRGTIVQYLRNNPTLSDGTELFHFVDGYSSWDDYLTDMMADGTWGDHVILHAAANRFKTCIRVISSLPHHDDVMICPEYDVTDGNRLVLGHVHQLHYVSLISHKRG</sequence>
<comment type="caution">
    <text evidence="5">The sequence shown here is derived from an EMBL/GenBank/DDBJ whole genome shotgun (WGS) entry which is preliminary data.</text>
</comment>
<dbReference type="InterPro" id="IPR050216">
    <property type="entry name" value="LRR_domain-containing"/>
</dbReference>
<dbReference type="InterPro" id="IPR003591">
    <property type="entry name" value="Leu-rich_rpt_typical-subtyp"/>
</dbReference>
<evidence type="ECO:0000259" key="4">
    <source>
        <dbReference type="PROSITE" id="PS51145"/>
    </source>
</evidence>
<reference evidence="5 6" key="1">
    <citation type="submission" date="2022-05" db="EMBL/GenBank/DDBJ databases">
        <authorList>
            <consortium name="Genoscope - CEA"/>
            <person name="William W."/>
        </authorList>
    </citation>
    <scope>NUCLEOTIDE SEQUENCE [LARGE SCALE GENOMIC DNA]</scope>
</reference>
<dbReference type="InterPro" id="IPR001611">
    <property type="entry name" value="Leu-rich_rpt"/>
</dbReference>
<evidence type="ECO:0000256" key="1">
    <source>
        <dbReference type="ARBA" id="ARBA00022614"/>
    </source>
</evidence>
<dbReference type="InterPro" id="IPR055414">
    <property type="entry name" value="LRR_R13L4/SHOC2-like"/>
</dbReference>
<protein>
    <recommendedName>
        <fullName evidence="7">OTU domain-containing protein</fullName>
    </recommendedName>
</protein>
<feature type="domain" description="OTU" evidence="3">
    <location>
        <begin position="654"/>
        <end position="789"/>
    </location>
</feature>
<dbReference type="PROSITE" id="PS51450">
    <property type="entry name" value="LRR"/>
    <property type="match status" value="4"/>
</dbReference>
<dbReference type="SMART" id="SM00365">
    <property type="entry name" value="LRR_SD22"/>
    <property type="match status" value="6"/>
</dbReference>
<gene>
    <name evidence="5" type="ORF">PLOB_00002108</name>
</gene>
<dbReference type="InterPro" id="IPR003323">
    <property type="entry name" value="OTU_dom"/>
</dbReference>
<dbReference type="EMBL" id="CALNXK010000106">
    <property type="protein sequence ID" value="CAH3157081.1"/>
    <property type="molecule type" value="Genomic_DNA"/>
</dbReference>
<keyword evidence="1" id="KW-0433">Leucine-rich repeat</keyword>
<evidence type="ECO:0008006" key="7">
    <source>
        <dbReference type="Google" id="ProtNLM"/>
    </source>
</evidence>
<evidence type="ECO:0000256" key="2">
    <source>
        <dbReference type="ARBA" id="ARBA00022737"/>
    </source>
</evidence>
<keyword evidence="6" id="KW-1185">Reference proteome</keyword>
<name>A0ABN8Q910_9CNID</name>
<evidence type="ECO:0000313" key="5">
    <source>
        <dbReference type="EMBL" id="CAH3157081.1"/>
    </source>
</evidence>
<dbReference type="InterPro" id="IPR000906">
    <property type="entry name" value="ZU5_dom"/>
</dbReference>
<feature type="non-terminal residue" evidence="5">
    <location>
        <position position="1"/>
    </location>
</feature>
<organism evidence="5 6">
    <name type="scientific">Porites lobata</name>
    <dbReference type="NCBI Taxonomy" id="104759"/>
    <lineage>
        <taxon>Eukaryota</taxon>
        <taxon>Metazoa</taxon>
        <taxon>Cnidaria</taxon>
        <taxon>Anthozoa</taxon>
        <taxon>Hexacorallia</taxon>
        <taxon>Scleractinia</taxon>
        <taxon>Fungiina</taxon>
        <taxon>Poritidae</taxon>
        <taxon>Porites</taxon>
    </lineage>
</organism>
<evidence type="ECO:0000313" key="6">
    <source>
        <dbReference type="Proteomes" id="UP001159405"/>
    </source>
</evidence>
<dbReference type="Pfam" id="PF23598">
    <property type="entry name" value="LRR_14"/>
    <property type="match status" value="2"/>
</dbReference>
<dbReference type="PANTHER" id="PTHR48051">
    <property type="match status" value="1"/>
</dbReference>
<dbReference type="InterPro" id="IPR032675">
    <property type="entry name" value="LRR_dom_sf"/>
</dbReference>
<dbReference type="SMART" id="SM00364">
    <property type="entry name" value="LRR_BAC"/>
    <property type="match status" value="12"/>
</dbReference>
<evidence type="ECO:0000259" key="3">
    <source>
        <dbReference type="PROSITE" id="PS50802"/>
    </source>
</evidence>
<dbReference type="Pfam" id="PF02338">
    <property type="entry name" value="OTU"/>
    <property type="match status" value="1"/>
</dbReference>
<dbReference type="PANTHER" id="PTHR48051:SF1">
    <property type="entry name" value="RAS SUPPRESSOR PROTEIN 1"/>
    <property type="match status" value="1"/>
</dbReference>
<dbReference type="SMART" id="SM00369">
    <property type="entry name" value="LRR_TYP"/>
    <property type="match status" value="11"/>
</dbReference>
<dbReference type="InterPro" id="IPR038765">
    <property type="entry name" value="Papain-like_cys_pep_sf"/>
</dbReference>
<feature type="domain" description="ZU5" evidence="4">
    <location>
        <begin position="331"/>
        <end position="476"/>
    </location>
</feature>
<keyword evidence="2" id="KW-0677">Repeat</keyword>
<dbReference type="SUPFAM" id="SSF52058">
    <property type="entry name" value="L domain-like"/>
    <property type="match status" value="1"/>
</dbReference>